<protein>
    <recommendedName>
        <fullName evidence="1">BUB1 N-terminal domain-containing protein</fullName>
    </recommendedName>
</protein>
<dbReference type="GO" id="GO:0032991">
    <property type="term" value="C:protein-containing complex"/>
    <property type="evidence" value="ECO:0007669"/>
    <property type="project" value="UniProtKB-ARBA"/>
</dbReference>
<dbReference type="GO" id="GO:0007094">
    <property type="term" value="P:mitotic spindle assembly checkpoint signaling"/>
    <property type="evidence" value="ECO:0007669"/>
    <property type="project" value="InterPro"/>
</dbReference>
<dbReference type="EMBL" id="LFYR01001978">
    <property type="protein sequence ID" value="KMZ58141.1"/>
    <property type="molecule type" value="Genomic_DNA"/>
</dbReference>
<dbReference type="STRING" id="29655.A0A0K9NN25"/>
<dbReference type="PROSITE" id="PS51489">
    <property type="entry name" value="BUB1_N"/>
    <property type="match status" value="1"/>
</dbReference>
<comment type="caution">
    <text evidence="2">The sequence shown here is derived from an EMBL/GenBank/DDBJ whole genome shotgun (WGS) entry which is preliminary data.</text>
</comment>
<dbReference type="PANTHER" id="PTHR14030">
    <property type="entry name" value="MITOTIC CHECKPOINT SERINE/THREONINE-PROTEIN KINASE BUB1"/>
    <property type="match status" value="1"/>
</dbReference>
<evidence type="ECO:0000313" key="3">
    <source>
        <dbReference type="Proteomes" id="UP000036987"/>
    </source>
</evidence>
<accession>A0A0K9NN25</accession>
<gene>
    <name evidence="2" type="ORF">ZOSMA_7G01730</name>
</gene>
<dbReference type="Pfam" id="PF08311">
    <property type="entry name" value="Mad3_BUB1_I"/>
    <property type="match status" value="1"/>
</dbReference>
<dbReference type="Proteomes" id="UP000036987">
    <property type="component" value="Unassembled WGS sequence"/>
</dbReference>
<dbReference type="OMA" id="GIREWFI"/>
<dbReference type="SMART" id="SM00777">
    <property type="entry name" value="Mad3_BUB1_I"/>
    <property type="match status" value="1"/>
</dbReference>
<evidence type="ECO:0000313" key="2">
    <source>
        <dbReference type="EMBL" id="KMZ58141.1"/>
    </source>
</evidence>
<dbReference type="PANTHER" id="PTHR14030:SF4">
    <property type="entry name" value="BUB1 KINASE, ISOFORM A-RELATED"/>
    <property type="match status" value="1"/>
</dbReference>
<organism evidence="2 3">
    <name type="scientific">Zostera marina</name>
    <name type="common">Eelgrass</name>
    <dbReference type="NCBI Taxonomy" id="29655"/>
    <lineage>
        <taxon>Eukaryota</taxon>
        <taxon>Viridiplantae</taxon>
        <taxon>Streptophyta</taxon>
        <taxon>Embryophyta</taxon>
        <taxon>Tracheophyta</taxon>
        <taxon>Spermatophyta</taxon>
        <taxon>Magnoliopsida</taxon>
        <taxon>Liliopsida</taxon>
        <taxon>Zosteraceae</taxon>
        <taxon>Zostera</taxon>
    </lineage>
</organism>
<reference evidence="3" key="1">
    <citation type="journal article" date="2016" name="Nature">
        <title>The genome of the seagrass Zostera marina reveals angiosperm adaptation to the sea.</title>
        <authorList>
            <person name="Olsen J.L."/>
            <person name="Rouze P."/>
            <person name="Verhelst B."/>
            <person name="Lin Y.-C."/>
            <person name="Bayer T."/>
            <person name="Collen J."/>
            <person name="Dattolo E."/>
            <person name="De Paoli E."/>
            <person name="Dittami S."/>
            <person name="Maumus F."/>
            <person name="Michel G."/>
            <person name="Kersting A."/>
            <person name="Lauritano C."/>
            <person name="Lohaus R."/>
            <person name="Toepel M."/>
            <person name="Tonon T."/>
            <person name="Vanneste K."/>
            <person name="Amirebrahimi M."/>
            <person name="Brakel J."/>
            <person name="Bostroem C."/>
            <person name="Chovatia M."/>
            <person name="Grimwood J."/>
            <person name="Jenkins J.W."/>
            <person name="Jueterbock A."/>
            <person name="Mraz A."/>
            <person name="Stam W.T."/>
            <person name="Tice H."/>
            <person name="Bornberg-Bauer E."/>
            <person name="Green P.J."/>
            <person name="Pearson G.A."/>
            <person name="Procaccini G."/>
            <person name="Duarte C.M."/>
            <person name="Schmutz J."/>
            <person name="Reusch T.B.H."/>
            <person name="Van de Peer Y."/>
        </authorList>
    </citation>
    <scope>NUCLEOTIDE SEQUENCE [LARGE SCALE GENOMIC DNA]</scope>
    <source>
        <strain evidence="3">cv. Finnish</strain>
    </source>
</reference>
<name>A0A0K9NN25_ZOSMR</name>
<dbReference type="OrthoDB" id="248495at2759"/>
<sequence length="171" mass="19928">MAVVRHSTVDDDSGSDPILPYLRSIGKAHQEYSLGPADNETNLCRYRSLLWSCVDRFKDDQRYRDDQRFYKILILYGDATQDFREVFEIMEKKGIGIREWFIYDSAAAFYIAKGELLEAQRVFLLGISRKAEPIDKLKMSYSQFLHHLSKIQNDFHPGLTACLSHVILMFH</sequence>
<proteinExistence type="predicted"/>
<dbReference type="InterPro" id="IPR013212">
    <property type="entry name" value="Mad3/Bub1_I"/>
</dbReference>
<dbReference type="InterPro" id="IPR015661">
    <property type="entry name" value="Bub1/Mad3"/>
</dbReference>
<evidence type="ECO:0000259" key="1">
    <source>
        <dbReference type="PROSITE" id="PS51489"/>
    </source>
</evidence>
<dbReference type="Gene3D" id="1.25.40.430">
    <property type="match status" value="1"/>
</dbReference>
<keyword evidence="3" id="KW-1185">Reference proteome</keyword>
<dbReference type="AlphaFoldDB" id="A0A0K9NN25"/>
<feature type="domain" description="BUB1 N-terminal" evidence="1">
    <location>
        <begin position="5"/>
        <end position="168"/>
    </location>
</feature>